<name>A0A829X727_GLUOY</name>
<dbReference type="GO" id="GO:0000271">
    <property type="term" value="P:polysaccharide biosynthetic process"/>
    <property type="evidence" value="ECO:0007669"/>
    <property type="project" value="InterPro"/>
</dbReference>
<protein>
    <submittedName>
        <fullName evidence="1">Capsule polysaccharide export protein</fullName>
    </submittedName>
</protein>
<dbReference type="Proteomes" id="UP000484858">
    <property type="component" value="Unassembled WGS sequence"/>
</dbReference>
<evidence type="ECO:0000313" key="2">
    <source>
        <dbReference type="Proteomes" id="UP000484858"/>
    </source>
</evidence>
<accession>A0A829X727</accession>
<proteinExistence type="predicted"/>
<gene>
    <name evidence="1" type="ORF">NBRC3293_0803</name>
</gene>
<dbReference type="EMBL" id="BARJ01000004">
    <property type="protein sequence ID" value="GEM16306.1"/>
    <property type="molecule type" value="Genomic_DNA"/>
</dbReference>
<dbReference type="InterPro" id="IPR007833">
    <property type="entry name" value="Capsule_polysaccharide_synth"/>
</dbReference>
<comment type="caution">
    <text evidence="1">The sequence shown here is derived from an EMBL/GenBank/DDBJ whole genome shotgun (WGS) entry which is preliminary data.</text>
</comment>
<dbReference type="GO" id="GO:0015774">
    <property type="term" value="P:polysaccharide transport"/>
    <property type="evidence" value="ECO:0007669"/>
    <property type="project" value="InterPro"/>
</dbReference>
<reference evidence="1 2" key="1">
    <citation type="submission" date="2013-04" db="EMBL/GenBank/DDBJ databases">
        <title>Gluconobacter oxydans NBRC 3293 whole genome sequence.</title>
        <authorList>
            <person name="Matsutani M."/>
            <person name="Yakushi T."/>
            <person name="Matsushita K."/>
        </authorList>
    </citation>
    <scope>NUCLEOTIDE SEQUENCE [LARGE SCALE GENOMIC DNA]</scope>
    <source>
        <strain evidence="1 2">NBRC 3293</strain>
    </source>
</reference>
<dbReference type="CDD" id="cd16439">
    <property type="entry name" value="beta_Kdo_transferase_KpsC_2"/>
    <property type="match status" value="1"/>
</dbReference>
<dbReference type="AlphaFoldDB" id="A0A829X727"/>
<organism evidence="1 2">
    <name type="scientific">Gluconobacter oxydans NBRC 3293</name>
    <dbReference type="NCBI Taxonomy" id="1315969"/>
    <lineage>
        <taxon>Bacteria</taxon>
        <taxon>Pseudomonadati</taxon>
        <taxon>Pseudomonadota</taxon>
        <taxon>Alphaproteobacteria</taxon>
        <taxon>Acetobacterales</taxon>
        <taxon>Acetobacteraceae</taxon>
        <taxon>Gluconobacter</taxon>
    </lineage>
</organism>
<dbReference type="Pfam" id="PF05159">
    <property type="entry name" value="Capsule_synth"/>
    <property type="match status" value="2"/>
</dbReference>
<evidence type="ECO:0000313" key="1">
    <source>
        <dbReference type="EMBL" id="GEM16306.1"/>
    </source>
</evidence>
<dbReference type="RefSeq" id="WP_172492238.1">
    <property type="nucleotide sequence ID" value="NZ_BARJ01000004.1"/>
</dbReference>
<sequence length="552" mass="61311">MTLNVPPLGRPVRDWRSFSGKTTTDAALVQMLRTEKLGGAFWLPVCHGKRQFDHLVSGSGDWEQTRKIVQAILEKHSGQTICVLMPEGEGLPIFRHENVVFSRPCEPHDLLERCTAVWGSEPDDLTLLGVVYGRPVKLLNRQDTFESFSTGQAMDWLAEGVEWTSPFTGRQVDFVTMVDIVSDAKRAWLQKRSLAVCVGMAWWKRRRIRQFFEGSGLPVVFRSRSFAAVLSAERRGRGIAVWVSRVPRGLFSLAAAANIPVARVEDGFLRSIGLGSDLLPPSSIVLDQRGIYFDPSCCSDLECLLTSTEFTEALRVRAAALIKVLVERNISKYGASPPIGFYRDVPAGKRILLVPGQVGDDLSIRLGCSEIADNLSLLKVVRQRNPGAYIIFRPHPDVDAGHRKGHVPDDVVLLYADEIQRGGSMTALIACVDEVHTMTSLAGFEALLRKRSVVTYGQPFYAGWGLTEDMAPLIARRGRQLSLEDLVAATLILYPCYLDPVTLLPCGPEILIERLSQAELWKPSLVTRLRRVQGRLHKHVAHLVSSSARKSK</sequence>